<comment type="caution">
    <text evidence="3">The sequence shown here is derived from an EMBL/GenBank/DDBJ whole genome shotgun (WGS) entry which is preliminary data.</text>
</comment>
<name>A0ABR9DBY2_9GAMM</name>
<accession>A0ABR9DBY2</accession>
<dbReference type="Gene3D" id="1.10.10.10">
    <property type="entry name" value="Winged helix-like DNA-binding domain superfamily/Winged helix DNA-binding domain"/>
    <property type="match status" value="1"/>
</dbReference>
<evidence type="ECO:0000259" key="1">
    <source>
        <dbReference type="Pfam" id="PF00293"/>
    </source>
</evidence>
<dbReference type="Pfam" id="PF00293">
    <property type="entry name" value="NUDIX"/>
    <property type="match status" value="1"/>
</dbReference>
<dbReference type="PANTHER" id="PTHR43736">
    <property type="entry name" value="ADP-RIBOSE PYROPHOSPHATASE"/>
    <property type="match status" value="1"/>
</dbReference>
<dbReference type="InterPro" id="IPR036388">
    <property type="entry name" value="WH-like_DNA-bd_sf"/>
</dbReference>
<dbReference type="PANTHER" id="PTHR43736:SF4">
    <property type="entry name" value="SLR1690 PROTEIN"/>
    <property type="match status" value="1"/>
</dbReference>
<proteinExistence type="predicted"/>
<dbReference type="GO" id="GO:0016787">
    <property type="term" value="F:hydrolase activity"/>
    <property type="evidence" value="ECO:0007669"/>
    <property type="project" value="UniProtKB-KW"/>
</dbReference>
<protein>
    <submittedName>
        <fullName evidence="3">NUDIX hydrolase</fullName>
    </submittedName>
</protein>
<dbReference type="CDD" id="cd18873">
    <property type="entry name" value="NUDIX_NadM_like"/>
    <property type="match status" value="1"/>
</dbReference>
<evidence type="ECO:0000259" key="2">
    <source>
        <dbReference type="Pfam" id="PF21906"/>
    </source>
</evidence>
<evidence type="ECO:0000313" key="3">
    <source>
        <dbReference type="EMBL" id="MBD9359739.1"/>
    </source>
</evidence>
<keyword evidence="4" id="KW-1185">Reference proteome</keyword>
<evidence type="ECO:0000313" key="4">
    <source>
        <dbReference type="Proteomes" id="UP000641152"/>
    </source>
</evidence>
<dbReference type="Pfam" id="PF21906">
    <property type="entry name" value="WHD_NrtR"/>
    <property type="match status" value="1"/>
</dbReference>
<gene>
    <name evidence="3" type="ORF">EBB_04090</name>
</gene>
<dbReference type="InterPro" id="IPR015797">
    <property type="entry name" value="NUDIX_hydrolase-like_dom_sf"/>
</dbReference>
<dbReference type="SUPFAM" id="SSF46785">
    <property type="entry name" value="Winged helix' DNA-binding domain"/>
    <property type="match status" value="1"/>
</dbReference>
<dbReference type="EMBL" id="JACXST010000001">
    <property type="protein sequence ID" value="MBD9359739.1"/>
    <property type="molecule type" value="Genomic_DNA"/>
</dbReference>
<dbReference type="SUPFAM" id="SSF55811">
    <property type="entry name" value="Nudix"/>
    <property type="match status" value="1"/>
</dbReference>
<feature type="domain" description="NrtR DNA-binding winged helix" evidence="2">
    <location>
        <begin position="157"/>
        <end position="217"/>
    </location>
</feature>
<keyword evidence="3" id="KW-0378">Hydrolase</keyword>
<reference evidence="3 4" key="1">
    <citation type="submission" date="2020-09" db="EMBL/GenBank/DDBJ databases">
        <title>Methylomonas albis sp. nov. and Methylomonas fluvii sp. nov.: Two cold-adapted methanotrophs from the River Elbe and an amended description of Methylovulum psychrotolerans strain Eb1.</title>
        <authorList>
            <person name="Bussmann I.K."/>
            <person name="Klings K.-W."/>
            <person name="Warnstedt J."/>
            <person name="Hoppert M."/>
            <person name="Saborowski A."/>
            <person name="Horn F."/>
            <person name="Liebner S."/>
        </authorList>
    </citation>
    <scope>NUCLEOTIDE SEQUENCE [LARGE SCALE GENOMIC DNA]</scope>
    <source>
        <strain evidence="3 4">EbB</strain>
    </source>
</reference>
<dbReference type="InterPro" id="IPR000086">
    <property type="entry name" value="NUDIX_hydrolase_dom"/>
</dbReference>
<organism evidence="3 4">
    <name type="scientific">Methylomonas fluvii</name>
    <dbReference type="NCBI Taxonomy" id="1854564"/>
    <lineage>
        <taxon>Bacteria</taxon>
        <taxon>Pseudomonadati</taxon>
        <taxon>Pseudomonadota</taxon>
        <taxon>Gammaproteobacteria</taxon>
        <taxon>Methylococcales</taxon>
        <taxon>Methylococcaceae</taxon>
        <taxon>Methylomonas</taxon>
    </lineage>
</organism>
<dbReference type="Proteomes" id="UP000641152">
    <property type="component" value="Unassembled WGS sequence"/>
</dbReference>
<dbReference type="InterPro" id="IPR036390">
    <property type="entry name" value="WH_DNA-bd_sf"/>
</dbReference>
<dbReference type="Gene3D" id="3.90.79.10">
    <property type="entry name" value="Nucleoside Triphosphate Pyrophosphohydrolase"/>
    <property type="match status" value="1"/>
</dbReference>
<dbReference type="InterPro" id="IPR054105">
    <property type="entry name" value="WHD_NrtR"/>
</dbReference>
<sequence length="232" mass="25909">MPHVAQLNIAMPEPIISTVDIVLLIIQEDRLCVTLSKRDKEPYANQEALPGGYIHAQDDRDCLDAAVRILQQKTGLLPPYLEQLKTFAGAARDPRGWSISVVYFALVDADLILSANHPGLTICAVDALRRLPFDHNDIIAAAVERIRNKSQYSSLPCYLAGETFSLPRLQKIYEACLGETLNKVSFRRKMEELGVLETVEGQTESAGAHRPAQLYRLKSEFKNQLKLLVRGL</sequence>
<feature type="domain" description="Nudix hydrolase" evidence="1">
    <location>
        <begin position="22"/>
        <end position="128"/>
    </location>
</feature>